<dbReference type="NCBIfam" id="TIGR00229">
    <property type="entry name" value="sensory_box"/>
    <property type="match status" value="1"/>
</dbReference>
<dbReference type="CDD" id="cd07043">
    <property type="entry name" value="STAS_anti-anti-sigma_factors"/>
    <property type="match status" value="1"/>
</dbReference>
<dbReference type="SMART" id="SM00065">
    <property type="entry name" value="GAF"/>
    <property type="match status" value="1"/>
</dbReference>
<dbReference type="InterPro" id="IPR058548">
    <property type="entry name" value="MlaB-like_STAS"/>
</dbReference>
<sequence length="888" mass="93696">MGKRSRSPGSDVEDLDVGEGSDIVAFVGPDGRLAHLNPVGRALLGLGADADVTGTRFDRFLVDGALAAALASADRVWSGDTTLRGDGDDVAVFLVCATAPDGGLTVVARVRADTGADGRFLADLEREWQALDDAEAVMALATRRLGRHLGADRCAYARTEADEDHFVMSGDHATGLPHLAGRFAMSQFGEGCLRAMRAGEPWVVADSLDDDRLRDDDLAAYEVTGIRAVICLPLLKNGRFAAAMAVHQATARKWTAAEVDLVAAVVNRCWESVERTHADRALRDSEQRYRLLVERATDGIWIVDRGLRFVEVNPAACALLGYERAELLGTSVTDIVVSGPENALDGPSAEVTDVWDVRRADGTVLSLELGVQGTPTGWQAIARDVTARRRADAERELLLRHEHEIAETLQRSLLPRRLPDLPRLAASARYLPASTYGRTGGDWYEVLQIADSTVALSVGDVVGKGPTAAAVMGQLRSALASYLLDGHSPAGALERLDTFALRVNGAAGSTCACLTFDWSNGLLRWAVAGHPPPVLADGGEARFLEGRAGPVLGVRGRTTYREETALLAPGASIVLYTDGLVERRDVPIDDGLGRLLDVVRAGSGSAPDALTGAVTDAMLADGHDDDVALLVVRYLPASLRGLGVPAESAQLGVMRRAVDGWAAQAGLAPDTVDDLQLALGEAAANAVDHAYPDGGGDFDYEVARTTAGGVDVVVRDHGRWRPVPADNGTRGRGLKIIKALAERSTFDHGDGTGTTVRFRLAPEKTELPAESHPAPEQPRTDADGAGLVLELTGDLDLAEVQEVRAGLLARIAAAAHLRVEVDLTRLRYLSSSGIALLLDLAAAATRVDGTLGVTAARGSGPARILELSGLDGISTGSNLSVRTVPVTP</sequence>
<evidence type="ECO:0000259" key="3">
    <source>
        <dbReference type="PROSITE" id="PS50801"/>
    </source>
</evidence>
<proteinExistence type="predicted"/>
<dbReference type="InterPro" id="IPR002645">
    <property type="entry name" value="STAS_dom"/>
</dbReference>
<dbReference type="Pfam" id="PF07228">
    <property type="entry name" value="SpoIIE"/>
    <property type="match status" value="1"/>
</dbReference>
<evidence type="ECO:0000313" key="5">
    <source>
        <dbReference type="Proteomes" id="UP000239494"/>
    </source>
</evidence>
<dbReference type="PROSITE" id="PS50801">
    <property type="entry name" value="STAS"/>
    <property type="match status" value="1"/>
</dbReference>
<dbReference type="Pfam" id="PF01590">
    <property type="entry name" value="GAF"/>
    <property type="match status" value="1"/>
</dbReference>
<dbReference type="SUPFAM" id="SSF55785">
    <property type="entry name" value="PYP-like sensor domain (PAS domain)"/>
    <property type="match status" value="1"/>
</dbReference>
<dbReference type="SMART" id="SM00091">
    <property type="entry name" value="PAS"/>
    <property type="match status" value="1"/>
</dbReference>
<dbReference type="PROSITE" id="PS50112">
    <property type="entry name" value="PAS"/>
    <property type="match status" value="1"/>
</dbReference>
<reference evidence="4 5" key="1">
    <citation type="submission" date="2018-03" db="EMBL/GenBank/DDBJ databases">
        <title>Genomic Encyclopedia of Archaeal and Bacterial Type Strains, Phase II (KMG-II): from individual species to whole genera.</title>
        <authorList>
            <person name="Goeker M."/>
        </authorList>
    </citation>
    <scope>NUCLEOTIDE SEQUENCE [LARGE SCALE GENOMIC DNA]</scope>
    <source>
        <strain evidence="4 5">DSM 44720</strain>
    </source>
</reference>
<dbReference type="InterPro" id="IPR036513">
    <property type="entry name" value="STAS_dom_sf"/>
</dbReference>
<dbReference type="SUPFAM" id="SSF55874">
    <property type="entry name" value="ATPase domain of HSP90 chaperone/DNA topoisomerase II/histidine kinase"/>
    <property type="match status" value="1"/>
</dbReference>
<keyword evidence="5" id="KW-1185">Reference proteome</keyword>
<dbReference type="SMART" id="SM00331">
    <property type="entry name" value="PP2C_SIG"/>
    <property type="match status" value="1"/>
</dbReference>
<dbReference type="Pfam" id="PF13188">
    <property type="entry name" value="PAS_8"/>
    <property type="match status" value="1"/>
</dbReference>
<accession>A0A2T0T1K5</accession>
<dbReference type="Gene3D" id="3.30.450.20">
    <property type="entry name" value="PAS domain"/>
    <property type="match status" value="1"/>
</dbReference>
<dbReference type="InterPro" id="IPR036890">
    <property type="entry name" value="HATPase_C_sf"/>
</dbReference>
<feature type="domain" description="STAS" evidence="3">
    <location>
        <begin position="776"/>
        <end position="888"/>
    </location>
</feature>
<dbReference type="PANTHER" id="PTHR43156">
    <property type="entry name" value="STAGE II SPORULATION PROTEIN E-RELATED"/>
    <property type="match status" value="1"/>
</dbReference>
<dbReference type="SUPFAM" id="SSF52091">
    <property type="entry name" value="SpoIIaa-like"/>
    <property type="match status" value="1"/>
</dbReference>
<comment type="caution">
    <text evidence="4">The sequence shown here is derived from an EMBL/GenBank/DDBJ whole genome shotgun (WGS) entry which is preliminary data.</text>
</comment>
<dbReference type="GO" id="GO:0016791">
    <property type="term" value="F:phosphatase activity"/>
    <property type="evidence" value="ECO:0007669"/>
    <property type="project" value="TreeGrafter"/>
</dbReference>
<dbReference type="Pfam" id="PF13581">
    <property type="entry name" value="HATPase_c_2"/>
    <property type="match status" value="1"/>
</dbReference>
<dbReference type="CDD" id="cd16936">
    <property type="entry name" value="HATPase_RsbW-like"/>
    <property type="match status" value="1"/>
</dbReference>
<dbReference type="EMBL" id="PVTF01000007">
    <property type="protein sequence ID" value="PRY39524.1"/>
    <property type="molecule type" value="Genomic_DNA"/>
</dbReference>
<dbReference type="InterPro" id="IPR035965">
    <property type="entry name" value="PAS-like_dom_sf"/>
</dbReference>
<evidence type="ECO:0000256" key="1">
    <source>
        <dbReference type="ARBA" id="ARBA00022801"/>
    </source>
</evidence>
<dbReference type="Proteomes" id="UP000239494">
    <property type="component" value="Unassembled WGS sequence"/>
</dbReference>
<organism evidence="4 5">
    <name type="scientific">Umezawaea tangerina</name>
    <dbReference type="NCBI Taxonomy" id="84725"/>
    <lineage>
        <taxon>Bacteria</taxon>
        <taxon>Bacillati</taxon>
        <taxon>Actinomycetota</taxon>
        <taxon>Actinomycetes</taxon>
        <taxon>Pseudonocardiales</taxon>
        <taxon>Pseudonocardiaceae</taxon>
        <taxon>Umezawaea</taxon>
    </lineage>
</organism>
<dbReference type="InterPro" id="IPR029016">
    <property type="entry name" value="GAF-like_dom_sf"/>
</dbReference>
<dbReference type="Pfam" id="PF13466">
    <property type="entry name" value="STAS_2"/>
    <property type="match status" value="1"/>
</dbReference>
<gene>
    <name evidence="4" type="ORF">CLV43_107107</name>
</gene>
<keyword evidence="1" id="KW-0378">Hydrolase</keyword>
<dbReference type="InterPro" id="IPR003594">
    <property type="entry name" value="HATPase_dom"/>
</dbReference>
<protein>
    <submittedName>
        <fullName evidence="4">Anti-anti-sigma factor</fullName>
    </submittedName>
</protein>
<evidence type="ECO:0000259" key="2">
    <source>
        <dbReference type="PROSITE" id="PS50112"/>
    </source>
</evidence>
<dbReference type="InterPro" id="IPR001932">
    <property type="entry name" value="PPM-type_phosphatase-like_dom"/>
</dbReference>
<dbReference type="Gene3D" id="3.60.40.10">
    <property type="entry name" value="PPM-type phosphatase domain"/>
    <property type="match status" value="1"/>
</dbReference>
<dbReference type="SUPFAM" id="SSF81606">
    <property type="entry name" value="PP2C-like"/>
    <property type="match status" value="1"/>
</dbReference>
<dbReference type="InterPro" id="IPR000014">
    <property type="entry name" value="PAS"/>
</dbReference>
<dbReference type="Gene3D" id="3.30.565.10">
    <property type="entry name" value="Histidine kinase-like ATPase, C-terminal domain"/>
    <property type="match status" value="1"/>
</dbReference>
<dbReference type="AlphaFoldDB" id="A0A2T0T1K5"/>
<evidence type="ECO:0000313" key="4">
    <source>
        <dbReference type="EMBL" id="PRY39524.1"/>
    </source>
</evidence>
<dbReference type="Gene3D" id="3.30.450.40">
    <property type="match status" value="1"/>
</dbReference>
<dbReference type="InterPro" id="IPR052016">
    <property type="entry name" value="Bact_Sigma-Reg"/>
</dbReference>
<dbReference type="CDD" id="cd00130">
    <property type="entry name" value="PAS"/>
    <property type="match status" value="1"/>
</dbReference>
<dbReference type="SUPFAM" id="SSF55781">
    <property type="entry name" value="GAF domain-like"/>
    <property type="match status" value="1"/>
</dbReference>
<dbReference type="InterPro" id="IPR003018">
    <property type="entry name" value="GAF"/>
</dbReference>
<dbReference type="InterPro" id="IPR036457">
    <property type="entry name" value="PPM-type-like_dom_sf"/>
</dbReference>
<feature type="domain" description="PAS" evidence="2">
    <location>
        <begin position="285"/>
        <end position="336"/>
    </location>
</feature>
<dbReference type="Gene3D" id="3.30.750.24">
    <property type="entry name" value="STAS domain"/>
    <property type="match status" value="1"/>
</dbReference>
<dbReference type="PANTHER" id="PTHR43156:SF2">
    <property type="entry name" value="STAGE II SPORULATION PROTEIN E"/>
    <property type="match status" value="1"/>
</dbReference>
<name>A0A2T0T1K5_9PSEU</name>